<dbReference type="Pfam" id="PF09335">
    <property type="entry name" value="VTT_dom"/>
    <property type="match status" value="1"/>
</dbReference>
<evidence type="ECO:0000313" key="9">
    <source>
        <dbReference type="EMBL" id="EFY04348.1"/>
    </source>
</evidence>
<dbReference type="PANTHER" id="PTHR30353:SF0">
    <property type="entry name" value="TRANSMEMBRANE PROTEIN"/>
    <property type="match status" value="1"/>
</dbReference>
<organism evidence="9 10">
    <name type="scientific">Phascolarctobacterium succinatutens YIT 12067</name>
    <dbReference type="NCBI Taxonomy" id="626939"/>
    <lineage>
        <taxon>Bacteria</taxon>
        <taxon>Bacillati</taxon>
        <taxon>Bacillota</taxon>
        <taxon>Negativicutes</taxon>
        <taxon>Acidaminococcales</taxon>
        <taxon>Acidaminococcaceae</taxon>
        <taxon>Phascolarctobacterium</taxon>
    </lineage>
</organism>
<keyword evidence="4 7" id="KW-0812">Transmembrane</keyword>
<evidence type="ECO:0000256" key="4">
    <source>
        <dbReference type="ARBA" id="ARBA00022692"/>
    </source>
</evidence>
<feature type="transmembrane region" description="Helical" evidence="7">
    <location>
        <begin position="195"/>
        <end position="213"/>
    </location>
</feature>
<dbReference type="HOGENOM" id="CLU_044208_6_1_9"/>
<evidence type="ECO:0000256" key="3">
    <source>
        <dbReference type="ARBA" id="ARBA00022475"/>
    </source>
</evidence>
<sequence>MLRKEIFMEAYAMYFIDLILHLDKHLPEIMMAYGHLIYAILFMVVFCETGLVVTPFLPGDSLLFACGALAAAAPEGMDIKIIVPIFLVSAVLGDACNYMIGEHLGMHMIKKNIIKKEHVDKASAFYDKHGHKAIFLARFVPIVRTFAPFVAGIGKMHYLTFAHYNVIGAVVWVFLFVGGGYFFGNIPAIKHNFTLVTLGIIVFSLLPVLYEFVGKKILGKK</sequence>
<name>E8LFT3_9FIRM</name>
<evidence type="ECO:0000256" key="5">
    <source>
        <dbReference type="ARBA" id="ARBA00022989"/>
    </source>
</evidence>
<dbReference type="NCBIfam" id="NF008102">
    <property type="entry name" value="PRK10847.1"/>
    <property type="match status" value="1"/>
</dbReference>
<dbReference type="PANTHER" id="PTHR30353">
    <property type="entry name" value="INNER MEMBRANE PROTEIN DEDA-RELATED"/>
    <property type="match status" value="1"/>
</dbReference>
<comment type="caution">
    <text evidence="9">The sequence shown here is derived from an EMBL/GenBank/DDBJ whole genome shotgun (WGS) entry which is preliminary data.</text>
</comment>
<accession>E8LFT3</accession>
<evidence type="ECO:0000256" key="7">
    <source>
        <dbReference type="RuleBase" id="RU367016"/>
    </source>
</evidence>
<keyword evidence="3 7" id="KW-1003">Cell membrane</keyword>
<dbReference type="InterPro" id="IPR058127">
    <property type="entry name" value="DedA"/>
</dbReference>
<comment type="similarity">
    <text evidence="2 7">Belongs to the DedA family.</text>
</comment>
<comment type="subcellular location">
    <subcellularLocation>
        <location evidence="1 7">Cell membrane</location>
        <topology evidence="1 7">Multi-pass membrane protein</topology>
    </subcellularLocation>
</comment>
<evidence type="ECO:0000256" key="6">
    <source>
        <dbReference type="ARBA" id="ARBA00023136"/>
    </source>
</evidence>
<dbReference type="Proteomes" id="UP000004923">
    <property type="component" value="Unassembled WGS sequence"/>
</dbReference>
<keyword evidence="10" id="KW-1185">Reference proteome</keyword>
<evidence type="ECO:0000256" key="2">
    <source>
        <dbReference type="ARBA" id="ARBA00010792"/>
    </source>
</evidence>
<evidence type="ECO:0000313" key="10">
    <source>
        <dbReference type="Proteomes" id="UP000004923"/>
    </source>
</evidence>
<keyword evidence="6 7" id="KW-0472">Membrane</keyword>
<protein>
    <submittedName>
        <fullName evidence="9">SNARE-like domain protein</fullName>
    </submittedName>
</protein>
<dbReference type="InterPro" id="IPR032818">
    <property type="entry name" value="DedA-like"/>
</dbReference>
<evidence type="ECO:0000259" key="8">
    <source>
        <dbReference type="Pfam" id="PF09335"/>
    </source>
</evidence>
<proteinExistence type="inferred from homology"/>
<gene>
    <name evidence="9" type="ORF">HMPREF9443_01725</name>
</gene>
<feature type="transmembrane region" description="Helical" evidence="7">
    <location>
        <begin position="164"/>
        <end position="183"/>
    </location>
</feature>
<reference evidence="9 10" key="1">
    <citation type="submission" date="2011-01" db="EMBL/GenBank/DDBJ databases">
        <authorList>
            <person name="Weinstock G."/>
            <person name="Sodergren E."/>
            <person name="Clifton S."/>
            <person name="Fulton L."/>
            <person name="Fulton B."/>
            <person name="Courtney L."/>
            <person name="Fronick C."/>
            <person name="Harrison M."/>
            <person name="Strong C."/>
            <person name="Farmer C."/>
            <person name="Delahaunty K."/>
            <person name="Markovic C."/>
            <person name="Hall O."/>
            <person name="Minx P."/>
            <person name="Tomlinson C."/>
            <person name="Mitreva M."/>
            <person name="Hou S."/>
            <person name="Chen J."/>
            <person name="Wollam A."/>
            <person name="Pepin K.H."/>
            <person name="Johnson M."/>
            <person name="Bhonagiri V."/>
            <person name="Zhang X."/>
            <person name="Suruliraj S."/>
            <person name="Warren W."/>
            <person name="Chinwalla A."/>
            <person name="Mardis E.R."/>
            <person name="Wilson R.K."/>
        </authorList>
    </citation>
    <scope>NUCLEOTIDE SEQUENCE [LARGE SCALE GENOMIC DNA]</scope>
    <source>
        <strain evidence="9 10">YIT 12067</strain>
    </source>
</reference>
<dbReference type="eggNOG" id="COG0586">
    <property type="taxonomic scope" value="Bacteria"/>
</dbReference>
<dbReference type="AlphaFoldDB" id="E8LFT3"/>
<keyword evidence="5 7" id="KW-1133">Transmembrane helix</keyword>
<feature type="domain" description="VTT" evidence="8">
    <location>
        <begin position="57"/>
        <end position="181"/>
    </location>
</feature>
<feature type="transmembrane region" description="Helical" evidence="7">
    <location>
        <begin position="81"/>
        <end position="100"/>
    </location>
</feature>
<dbReference type="GO" id="GO:0005886">
    <property type="term" value="C:plasma membrane"/>
    <property type="evidence" value="ECO:0007669"/>
    <property type="project" value="UniProtKB-SubCell"/>
</dbReference>
<dbReference type="InterPro" id="IPR032816">
    <property type="entry name" value="VTT_dom"/>
</dbReference>
<dbReference type="EMBL" id="AEVN01000086">
    <property type="protein sequence ID" value="EFY04348.1"/>
    <property type="molecule type" value="Genomic_DNA"/>
</dbReference>
<evidence type="ECO:0000256" key="1">
    <source>
        <dbReference type="ARBA" id="ARBA00004651"/>
    </source>
</evidence>
<feature type="transmembrane region" description="Helical" evidence="7">
    <location>
        <begin position="35"/>
        <end position="57"/>
    </location>
</feature>